<dbReference type="Proteomes" id="UP001314170">
    <property type="component" value="Unassembled WGS sequence"/>
</dbReference>
<sequence>MRIKVGAEERPREAVNVAERRESCICRYKTLCEFEAIRLQRTLYLPPSSSVLTLRSHVGRRLRRFNSARGGGGGIVSGGTHGMVLGSTSGSTLVPKLDNFKARRYLKKLKESCFWICVHLVKS</sequence>
<organism evidence="1 2">
    <name type="scientific">Dovyalis caffra</name>
    <dbReference type="NCBI Taxonomy" id="77055"/>
    <lineage>
        <taxon>Eukaryota</taxon>
        <taxon>Viridiplantae</taxon>
        <taxon>Streptophyta</taxon>
        <taxon>Embryophyta</taxon>
        <taxon>Tracheophyta</taxon>
        <taxon>Spermatophyta</taxon>
        <taxon>Magnoliopsida</taxon>
        <taxon>eudicotyledons</taxon>
        <taxon>Gunneridae</taxon>
        <taxon>Pentapetalae</taxon>
        <taxon>rosids</taxon>
        <taxon>fabids</taxon>
        <taxon>Malpighiales</taxon>
        <taxon>Salicaceae</taxon>
        <taxon>Flacourtieae</taxon>
        <taxon>Dovyalis</taxon>
    </lineage>
</organism>
<gene>
    <name evidence="1" type="ORF">DCAF_LOCUS7710</name>
</gene>
<protein>
    <submittedName>
        <fullName evidence="1">Uncharacterized protein</fullName>
    </submittedName>
</protein>
<dbReference type="EMBL" id="CAWUPB010000913">
    <property type="protein sequence ID" value="CAK7329975.1"/>
    <property type="molecule type" value="Genomic_DNA"/>
</dbReference>
<accession>A0AAV1RAE1</accession>
<comment type="caution">
    <text evidence="1">The sequence shown here is derived from an EMBL/GenBank/DDBJ whole genome shotgun (WGS) entry which is preliminary data.</text>
</comment>
<evidence type="ECO:0000313" key="2">
    <source>
        <dbReference type="Proteomes" id="UP001314170"/>
    </source>
</evidence>
<name>A0AAV1RAE1_9ROSI</name>
<evidence type="ECO:0000313" key="1">
    <source>
        <dbReference type="EMBL" id="CAK7329975.1"/>
    </source>
</evidence>
<reference evidence="1 2" key="1">
    <citation type="submission" date="2024-01" db="EMBL/GenBank/DDBJ databases">
        <authorList>
            <person name="Waweru B."/>
        </authorList>
    </citation>
    <scope>NUCLEOTIDE SEQUENCE [LARGE SCALE GENOMIC DNA]</scope>
</reference>
<keyword evidence="2" id="KW-1185">Reference proteome</keyword>
<proteinExistence type="predicted"/>
<dbReference type="AlphaFoldDB" id="A0AAV1RAE1"/>